<name>A0A1G2FHW6_9BACT</name>
<feature type="transmembrane region" description="Helical" evidence="2">
    <location>
        <begin position="18"/>
        <end position="38"/>
    </location>
</feature>
<evidence type="ECO:0000256" key="1">
    <source>
        <dbReference type="SAM" id="MobiDB-lite"/>
    </source>
</evidence>
<feature type="region of interest" description="Disordered" evidence="1">
    <location>
        <begin position="84"/>
        <end position="118"/>
    </location>
</feature>
<accession>A0A1G2FHW6</accession>
<evidence type="ECO:0000313" key="3">
    <source>
        <dbReference type="EMBL" id="OGZ37636.1"/>
    </source>
</evidence>
<feature type="compositionally biased region" description="Basic and acidic residues" evidence="1">
    <location>
        <begin position="101"/>
        <end position="110"/>
    </location>
</feature>
<protein>
    <submittedName>
        <fullName evidence="3">Uncharacterized protein</fullName>
    </submittedName>
</protein>
<dbReference type="Proteomes" id="UP000177061">
    <property type="component" value="Unassembled WGS sequence"/>
</dbReference>
<reference evidence="3 4" key="1">
    <citation type="journal article" date="2016" name="Nat. Commun.">
        <title>Thousands of microbial genomes shed light on interconnected biogeochemical processes in an aquifer system.</title>
        <authorList>
            <person name="Anantharaman K."/>
            <person name="Brown C.T."/>
            <person name="Hug L.A."/>
            <person name="Sharon I."/>
            <person name="Castelle C.J."/>
            <person name="Probst A.J."/>
            <person name="Thomas B.C."/>
            <person name="Singh A."/>
            <person name="Wilkins M.J."/>
            <person name="Karaoz U."/>
            <person name="Brodie E.L."/>
            <person name="Williams K.H."/>
            <person name="Hubbard S.S."/>
            <person name="Banfield J.F."/>
        </authorList>
    </citation>
    <scope>NUCLEOTIDE SEQUENCE [LARGE SCALE GENOMIC DNA]</scope>
</reference>
<dbReference type="STRING" id="1801997.A3J64_00040"/>
<organism evidence="3 4">
    <name type="scientific">Candidatus Portnoybacteria bacterium RIFCSPHIGHO2_12_FULL_38_9</name>
    <dbReference type="NCBI Taxonomy" id="1801997"/>
    <lineage>
        <taxon>Bacteria</taxon>
        <taxon>Candidatus Portnoyibacteriota</taxon>
    </lineage>
</organism>
<keyword evidence="2" id="KW-1133">Transmembrane helix</keyword>
<keyword evidence="2" id="KW-0472">Membrane</keyword>
<evidence type="ECO:0000313" key="4">
    <source>
        <dbReference type="Proteomes" id="UP000177061"/>
    </source>
</evidence>
<dbReference type="AlphaFoldDB" id="A0A1G2FHW6"/>
<proteinExistence type="predicted"/>
<sequence>MDFLEKLQNQPKHIRVQILWVSVAVCMFVIISLWVVSLKYSLSVNVEKSQTAENVSLPAQEIKKEIPSLMENLKASLGTFFEEKVEESTEETEQNVGQKQENTKDNEQKIKPAKLPVR</sequence>
<comment type="caution">
    <text evidence="3">The sequence shown here is derived from an EMBL/GenBank/DDBJ whole genome shotgun (WGS) entry which is preliminary data.</text>
</comment>
<gene>
    <name evidence="3" type="ORF">A3J64_00040</name>
</gene>
<evidence type="ECO:0000256" key="2">
    <source>
        <dbReference type="SAM" id="Phobius"/>
    </source>
</evidence>
<keyword evidence="2" id="KW-0812">Transmembrane</keyword>
<dbReference type="EMBL" id="MHNB01000002">
    <property type="protein sequence ID" value="OGZ37636.1"/>
    <property type="molecule type" value="Genomic_DNA"/>
</dbReference>